<dbReference type="EMBL" id="CP004121">
    <property type="protein sequence ID" value="AGF57423.1"/>
    <property type="molecule type" value="Genomic_DNA"/>
</dbReference>
<evidence type="ECO:0000313" key="2">
    <source>
        <dbReference type="Proteomes" id="UP000011728"/>
    </source>
</evidence>
<dbReference type="InterPro" id="IPR001646">
    <property type="entry name" value="5peptide_repeat"/>
</dbReference>
<dbReference type="Proteomes" id="UP000011728">
    <property type="component" value="Chromosome"/>
</dbReference>
<dbReference type="STRING" id="36745.CLSAP_34420"/>
<evidence type="ECO:0008006" key="3">
    <source>
        <dbReference type="Google" id="ProtNLM"/>
    </source>
</evidence>
<dbReference type="eggNOG" id="COG1357">
    <property type="taxonomic scope" value="Bacteria"/>
</dbReference>
<name>M1MMH4_9CLOT</name>
<dbReference type="HOGENOM" id="CLU_862511_0_0_9"/>
<dbReference type="RefSeq" id="WP_015393739.1">
    <property type="nucleotide sequence ID" value="NC_020291.1"/>
</dbReference>
<evidence type="ECO:0000313" key="1">
    <source>
        <dbReference type="EMBL" id="AGF57423.1"/>
    </source>
</evidence>
<gene>
    <name evidence="1" type="ORF">Cspa_c36630</name>
</gene>
<accession>M1MMH4</accession>
<dbReference type="PATRIC" id="fig|931276.5.peg.3693"/>
<reference evidence="1 2" key="1">
    <citation type="submission" date="2013-02" db="EMBL/GenBank/DDBJ databases">
        <title>Genome sequence of Clostridium saccharoperbutylacetonicum N1-4(HMT).</title>
        <authorList>
            <person name="Poehlein A."/>
            <person name="Daniel R."/>
        </authorList>
    </citation>
    <scope>NUCLEOTIDE SEQUENCE [LARGE SCALE GENOMIC DNA]</scope>
    <source>
        <strain evidence="2">N1-4(HMT)</strain>
    </source>
</reference>
<dbReference type="OrthoDB" id="156143at2"/>
<keyword evidence="2" id="KW-1185">Reference proteome</keyword>
<organism evidence="1 2">
    <name type="scientific">Clostridium saccharoperbutylacetonicum N1-4(HMT)</name>
    <dbReference type="NCBI Taxonomy" id="931276"/>
    <lineage>
        <taxon>Bacteria</taxon>
        <taxon>Bacillati</taxon>
        <taxon>Bacillota</taxon>
        <taxon>Clostridia</taxon>
        <taxon>Eubacteriales</taxon>
        <taxon>Clostridiaceae</taxon>
        <taxon>Clostridium</taxon>
    </lineage>
</organism>
<dbReference type="Gene3D" id="2.160.20.80">
    <property type="entry name" value="E3 ubiquitin-protein ligase SopA"/>
    <property type="match status" value="1"/>
</dbReference>
<dbReference type="Pfam" id="PF00805">
    <property type="entry name" value="Pentapeptide"/>
    <property type="match status" value="1"/>
</dbReference>
<proteinExistence type="predicted"/>
<protein>
    <recommendedName>
        <fullName evidence="3">Low-complexity protein</fullName>
    </recommendedName>
</protein>
<dbReference type="KEGG" id="csr:Cspa_c36630"/>
<dbReference type="AlphaFoldDB" id="M1MMH4"/>
<sequence>MNESEDKFLKETVEPILEKYKNEVLLKILDNEENLKNQVSKALENISEVAQGKENYKVKYIEFSLLQIGFLNEKYEVTAIAYDDNWYVGESIWEVFTIDYIFEDLKDIKAKLFQDIKKYVGKIRAFYIEQYILKQLPTYNMYFSYFLIKWLKQWDEEKAFGKMPKGETLQMTWGEYKNYSQKIFYHDSRPKKEERFRELIQKGKQEETVFSSWTSLKLDKLKIESIDISCMNLKESELKNIFFLSSMSVGLNLKKAFLRNCYFRKCDLGASDFTESHLEDVVFENCILRNNCFKDAKFKNVYLSDGKKFKNILREEDLWG</sequence>
<dbReference type="SUPFAM" id="SSF141571">
    <property type="entry name" value="Pentapeptide repeat-like"/>
    <property type="match status" value="1"/>
</dbReference>